<organism evidence="2 3">
    <name type="scientific">Portunus trituberculatus</name>
    <name type="common">Swimming crab</name>
    <name type="synonym">Neptunus trituberculatus</name>
    <dbReference type="NCBI Taxonomy" id="210409"/>
    <lineage>
        <taxon>Eukaryota</taxon>
        <taxon>Metazoa</taxon>
        <taxon>Ecdysozoa</taxon>
        <taxon>Arthropoda</taxon>
        <taxon>Crustacea</taxon>
        <taxon>Multicrustacea</taxon>
        <taxon>Malacostraca</taxon>
        <taxon>Eumalacostraca</taxon>
        <taxon>Eucarida</taxon>
        <taxon>Decapoda</taxon>
        <taxon>Pleocyemata</taxon>
        <taxon>Brachyura</taxon>
        <taxon>Eubrachyura</taxon>
        <taxon>Portunoidea</taxon>
        <taxon>Portunidae</taxon>
        <taxon>Portuninae</taxon>
        <taxon>Portunus</taxon>
    </lineage>
</organism>
<comment type="caution">
    <text evidence="2">The sequence shown here is derived from an EMBL/GenBank/DDBJ whole genome shotgun (WGS) entry which is preliminary data.</text>
</comment>
<proteinExistence type="predicted"/>
<keyword evidence="3" id="KW-1185">Reference proteome</keyword>
<evidence type="ECO:0000313" key="2">
    <source>
        <dbReference type="EMBL" id="MPC24307.1"/>
    </source>
</evidence>
<feature type="compositionally biased region" description="Polar residues" evidence="1">
    <location>
        <begin position="18"/>
        <end position="30"/>
    </location>
</feature>
<dbReference type="AlphaFoldDB" id="A0A5B7DTA3"/>
<gene>
    <name evidence="2" type="ORF">E2C01_017388</name>
</gene>
<evidence type="ECO:0000256" key="1">
    <source>
        <dbReference type="SAM" id="MobiDB-lite"/>
    </source>
</evidence>
<name>A0A5B7DTA3_PORTR</name>
<feature type="region of interest" description="Disordered" evidence="1">
    <location>
        <begin position="14"/>
        <end position="40"/>
    </location>
</feature>
<sequence>MIYLSTDAVVMKGLRASNPPSRQPATQVFPASQDKKPPRPSALIWEKNYNPRSFLGAEPVSGNLWSVTWLTVHHAASSPYVR</sequence>
<evidence type="ECO:0000313" key="3">
    <source>
        <dbReference type="Proteomes" id="UP000324222"/>
    </source>
</evidence>
<dbReference type="Proteomes" id="UP000324222">
    <property type="component" value="Unassembled WGS sequence"/>
</dbReference>
<dbReference type="EMBL" id="VSRR010001315">
    <property type="protein sequence ID" value="MPC24307.1"/>
    <property type="molecule type" value="Genomic_DNA"/>
</dbReference>
<accession>A0A5B7DTA3</accession>
<reference evidence="2 3" key="1">
    <citation type="submission" date="2019-05" db="EMBL/GenBank/DDBJ databases">
        <title>Another draft genome of Portunus trituberculatus and its Hox gene families provides insights of decapod evolution.</title>
        <authorList>
            <person name="Jeong J.-H."/>
            <person name="Song I."/>
            <person name="Kim S."/>
            <person name="Choi T."/>
            <person name="Kim D."/>
            <person name="Ryu S."/>
            <person name="Kim W."/>
        </authorList>
    </citation>
    <scope>NUCLEOTIDE SEQUENCE [LARGE SCALE GENOMIC DNA]</scope>
    <source>
        <tissue evidence="2">Muscle</tissue>
    </source>
</reference>
<protein>
    <submittedName>
        <fullName evidence="2">Uncharacterized protein</fullName>
    </submittedName>
</protein>